<protein>
    <recommendedName>
        <fullName evidence="4 5">Large ribosomal subunit protein uL29</fullName>
    </recommendedName>
</protein>
<keyword evidence="3 5" id="KW-0687">Ribonucleoprotein</keyword>
<keyword evidence="2 5" id="KW-0689">Ribosomal protein</keyword>
<dbReference type="PROSITE" id="PS00579">
    <property type="entry name" value="RIBOSOMAL_L29"/>
    <property type="match status" value="1"/>
</dbReference>
<dbReference type="InterPro" id="IPR050063">
    <property type="entry name" value="Ribosomal_protein_uL29"/>
</dbReference>
<dbReference type="Gene3D" id="1.10.287.310">
    <property type="match status" value="1"/>
</dbReference>
<dbReference type="Pfam" id="PF00831">
    <property type="entry name" value="Ribosomal_L29"/>
    <property type="match status" value="1"/>
</dbReference>
<dbReference type="InterPro" id="IPR018254">
    <property type="entry name" value="Ribosomal_uL29_CS"/>
</dbReference>
<accession>A0A6J4IVC7</accession>
<evidence type="ECO:0000256" key="3">
    <source>
        <dbReference type="ARBA" id="ARBA00023274"/>
    </source>
</evidence>
<dbReference type="PANTHER" id="PTHR10916">
    <property type="entry name" value="60S RIBOSOMAL PROTEIN L35/50S RIBOSOMAL PROTEIN L29"/>
    <property type="match status" value="1"/>
</dbReference>
<dbReference type="SUPFAM" id="SSF46561">
    <property type="entry name" value="Ribosomal protein L29 (L29p)"/>
    <property type="match status" value="1"/>
</dbReference>
<dbReference type="FunFam" id="1.10.287.310:FF:000001">
    <property type="entry name" value="50S ribosomal protein L29"/>
    <property type="match status" value="1"/>
</dbReference>
<evidence type="ECO:0000256" key="1">
    <source>
        <dbReference type="ARBA" id="ARBA00009254"/>
    </source>
</evidence>
<dbReference type="PANTHER" id="PTHR10916:SF0">
    <property type="entry name" value="LARGE RIBOSOMAL SUBUNIT PROTEIN UL29C"/>
    <property type="match status" value="1"/>
</dbReference>
<dbReference type="InterPro" id="IPR036049">
    <property type="entry name" value="Ribosomal_uL29_sf"/>
</dbReference>
<comment type="similarity">
    <text evidence="1 5">Belongs to the universal ribosomal protein uL29 family.</text>
</comment>
<name>A0A6J4IVC7_9CYAN</name>
<gene>
    <name evidence="5" type="primary">rpmC</name>
    <name evidence="5" type="synonym">rpl29</name>
    <name evidence="6" type="ORF">AVDCRST_MAG92-2490</name>
</gene>
<sequence>MPLPKIEDARKLSDQELADAILAAKRELFELRMQKATRRLEKPHQFKHVRHRVAQMLTVVRERELTAASPQTDAQQE</sequence>
<dbReference type="CDD" id="cd00427">
    <property type="entry name" value="Ribosomal_L29_HIP"/>
    <property type="match status" value="1"/>
</dbReference>
<dbReference type="GO" id="GO:0022625">
    <property type="term" value="C:cytosolic large ribosomal subunit"/>
    <property type="evidence" value="ECO:0007669"/>
    <property type="project" value="TreeGrafter"/>
</dbReference>
<organism evidence="6">
    <name type="scientific">uncultured Coleofasciculus sp</name>
    <dbReference type="NCBI Taxonomy" id="1267456"/>
    <lineage>
        <taxon>Bacteria</taxon>
        <taxon>Bacillati</taxon>
        <taxon>Cyanobacteriota</taxon>
        <taxon>Cyanophyceae</taxon>
        <taxon>Coleofasciculales</taxon>
        <taxon>Coleofasciculaceae</taxon>
        <taxon>Coleofasciculus</taxon>
        <taxon>environmental samples</taxon>
    </lineage>
</organism>
<proteinExistence type="inferred from homology"/>
<dbReference type="NCBIfam" id="TIGR00012">
    <property type="entry name" value="L29"/>
    <property type="match status" value="1"/>
</dbReference>
<dbReference type="GO" id="GO:0003735">
    <property type="term" value="F:structural constituent of ribosome"/>
    <property type="evidence" value="ECO:0007669"/>
    <property type="project" value="InterPro"/>
</dbReference>
<evidence type="ECO:0000256" key="2">
    <source>
        <dbReference type="ARBA" id="ARBA00022980"/>
    </source>
</evidence>
<dbReference type="AlphaFoldDB" id="A0A6J4IVC7"/>
<dbReference type="HAMAP" id="MF_00374">
    <property type="entry name" value="Ribosomal_uL29"/>
    <property type="match status" value="1"/>
</dbReference>
<dbReference type="GO" id="GO:0006412">
    <property type="term" value="P:translation"/>
    <property type="evidence" value="ECO:0007669"/>
    <property type="project" value="UniProtKB-UniRule"/>
</dbReference>
<dbReference type="InterPro" id="IPR001854">
    <property type="entry name" value="Ribosomal_uL29"/>
</dbReference>
<evidence type="ECO:0000313" key="6">
    <source>
        <dbReference type="EMBL" id="CAA9261274.1"/>
    </source>
</evidence>
<evidence type="ECO:0000256" key="5">
    <source>
        <dbReference type="HAMAP-Rule" id="MF_00374"/>
    </source>
</evidence>
<evidence type="ECO:0000256" key="4">
    <source>
        <dbReference type="ARBA" id="ARBA00035204"/>
    </source>
</evidence>
<reference evidence="6" key="1">
    <citation type="submission" date="2020-02" db="EMBL/GenBank/DDBJ databases">
        <authorList>
            <person name="Meier V. D."/>
        </authorList>
    </citation>
    <scope>NUCLEOTIDE SEQUENCE</scope>
    <source>
        <strain evidence="6">AVDCRST_MAG92</strain>
    </source>
</reference>
<dbReference type="EMBL" id="CADCTM010000380">
    <property type="protein sequence ID" value="CAA9261274.1"/>
    <property type="molecule type" value="Genomic_DNA"/>
</dbReference>